<dbReference type="PANTHER" id="PTHR46240">
    <property type="entry name" value="SER/THR PROTEIN KINASE ULK4"/>
    <property type="match status" value="1"/>
</dbReference>
<dbReference type="GO" id="GO:0005524">
    <property type="term" value="F:ATP binding"/>
    <property type="evidence" value="ECO:0007669"/>
    <property type="project" value="InterPro"/>
</dbReference>
<comment type="caution">
    <text evidence="2">The sequence shown here is derived from an EMBL/GenBank/DDBJ whole genome shotgun (WGS) entry which is preliminary data.</text>
</comment>
<name>A0A8T2P608_9TELE</name>
<evidence type="ECO:0000259" key="1">
    <source>
        <dbReference type="PROSITE" id="PS50011"/>
    </source>
</evidence>
<dbReference type="Proteomes" id="UP000824540">
    <property type="component" value="Unassembled WGS sequence"/>
</dbReference>
<organism evidence="2 3">
    <name type="scientific">Albula glossodonta</name>
    <name type="common">roundjaw bonefish</name>
    <dbReference type="NCBI Taxonomy" id="121402"/>
    <lineage>
        <taxon>Eukaryota</taxon>
        <taxon>Metazoa</taxon>
        <taxon>Chordata</taxon>
        <taxon>Craniata</taxon>
        <taxon>Vertebrata</taxon>
        <taxon>Euteleostomi</taxon>
        <taxon>Actinopterygii</taxon>
        <taxon>Neopterygii</taxon>
        <taxon>Teleostei</taxon>
        <taxon>Albuliformes</taxon>
        <taxon>Albulidae</taxon>
        <taxon>Albula</taxon>
    </lineage>
</organism>
<proteinExistence type="predicted"/>
<dbReference type="PANTHER" id="PTHR46240:SF1">
    <property type="entry name" value="SERINE_THREONINE-PROTEIN KINASE ULK4"/>
    <property type="match status" value="1"/>
</dbReference>
<gene>
    <name evidence="2" type="ORF">JZ751_009583</name>
</gene>
<feature type="domain" description="Protein kinase" evidence="1">
    <location>
        <begin position="1"/>
        <end position="213"/>
    </location>
</feature>
<dbReference type="AlphaFoldDB" id="A0A8T2P608"/>
<dbReference type="OrthoDB" id="24822at2759"/>
<keyword evidence="3" id="KW-1185">Reference proteome</keyword>
<reference evidence="2" key="1">
    <citation type="thesis" date="2021" institute="BYU ScholarsArchive" country="Provo, UT, USA">
        <title>Applications of and Algorithms for Genome Assembly and Genomic Analyses with an Emphasis on Marine Teleosts.</title>
        <authorList>
            <person name="Pickett B.D."/>
        </authorList>
    </citation>
    <scope>NUCLEOTIDE SEQUENCE</scope>
    <source>
        <strain evidence="2">HI-2016</strain>
    </source>
</reference>
<evidence type="ECO:0000313" key="2">
    <source>
        <dbReference type="EMBL" id="KAG9345042.1"/>
    </source>
</evidence>
<dbReference type="SUPFAM" id="SSF56112">
    <property type="entry name" value="Protein kinase-like (PK-like)"/>
    <property type="match status" value="1"/>
</dbReference>
<protein>
    <recommendedName>
        <fullName evidence="1">Protein kinase domain-containing protein</fullName>
    </recommendedName>
</protein>
<dbReference type="EMBL" id="JAFBMS010000018">
    <property type="protein sequence ID" value="KAG9345042.1"/>
    <property type="molecule type" value="Genomic_DNA"/>
</dbReference>
<evidence type="ECO:0000313" key="3">
    <source>
        <dbReference type="Proteomes" id="UP000824540"/>
    </source>
</evidence>
<dbReference type="InterPro" id="IPR045906">
    <property type="entry name" value="ULK4"/>
</dbReference>
<dbReference type="InterPro" id="IPR000719">
    <property type="entry name" value="Prot_kinase_dom"/>
</dbReference>
<dbReference type="Pfam" id="PF00069">
    <property type="entry name" value="Pkinase"/>
    <property type="match status" value="1"/>
</dbReference>
<dbReference type="GO" id="GO:0004672">
    <property type="term" value="F:protein kinase activity"/>
    <property type="evidence" value="ECO:0007669"/>
    <property type="project" value="InterPro"/>
</dbReference>
<dbReference type="InterPro" id="IPR011009">
    <property type="entry name" value="Kinase-like_dom_sf"/>
</dbReference>
<dbReference type="Gene3D" id="1.10.510.10">
    <property type="entry name" value="Transferase(Phosphotransferase) domain 1"/>
    <property type="match status" value="1"/>
</dbReference>
<accession>A0A8T2P608</accession>
<sequence length="213" mass="23131">MMTDVALRLRRILETKGSRIRGSLEAVISQDECLSEEVVRGFAIDLVKGLKHIHNSGIICSDITPAKIMLDGPGTLKYSNFCLSKAEGESLEEFFQFVMSEEGGGGWGEDPTASKPTFEFESLLDGLLQKDPNQSGIEQSEVCPLIQVLPSDPATVTSEGPGEGEEGTVWLKSDQRALSMARPGSPFFSSALGQLQEPASLQERCQPRNSKPQ</sequence>
<dbReference type="PROSITE" id="PS50011">
    <property type="entry name" value="PROTEIN_KINASE_DOM"/>
    <property type="match status" value="1"/>
</dbReference>